<comment type="caution">
    <text evidence="3">The sequence shown here is derived from an EMBL/GenBank/DDBJ whole genome shotgun (WGS) entry which is preliminary data.</text>
</comment>
<gene>
    <name evidence="3" type="ORF">BCF74_10885</name>
</gene>
<sequence>MTLAALLADAPLDPSREEGRRLLEEELSKPRYAVEPSLWDRFREWLFGLFETTGPGLPPWLILVVLAVVLAIVAAVMVALLRPEARARRSGTGGSVLDDRGVDAAAYRQRAKAAAAQGDWDAVVLDGYRAVVAGSVERTILDDLPGRTAYEAALELGARFPSERDGLRTAADRFDDVRYGEGHATEAEARAVLDLDARLAQSRPVFAEAAS</sequence>
<evidence type="ECO:0000259" key="2">
    <source>
        <dbReference type="Pfam" id="PF13559"/>
    </source>
</evidence>
<organism evidence="3 4">
    <name type="scientific">Knoellia remsis</name>
    <dbReference type="NCBI Taxonomy" id="407159"/>
    <lineage>
        <taxon>Bacteria</taxon>
        <taxon>Bacillati</taxon>
        <taxon>Actinomycetota</taxon>
        <taxon>Actinomycetes</taxon>
        <taxon>Micrococcales</taxon>
        <taxon>Intrasporangiaceae</taxon>
        <taxon>Knoellia</taxon>
    </lineage>
</organism>
<protein>
    <submittedName>
        <fullName evidence="3">Uncharacterized protein DUF4129</fullName>
    </submittedName>
</protein>
<proteinExistence type="predicted"/>
<dbReference type="InterPro" id="IPR025403">
    <property type="entry name" value="TgpA-like_C"/>
</dbReference>
<keyword evidence="1" id="KW-1133">Transmembrane helix</keyword>
<evidence type="ECO:0000256" key="1">
    <source>
        <dbReference type="SAM" id="Phobius"/>
    </source>
</evidence>
<feature type="domain" description="Protein-glutamine gamma-glutamyltransferase-like C-terminal" evidence="2">
    <location>
        <begin position="128"/>
        <end position="196"/>
    </location>
</feature>
<dbReference type="AlphaFoldDB" id="A0A2T0UQD2"/>
<dbReference type="Pfam" id="PF13559">
    <property type="entry name" value="DUF4129"/>
    <property type="match status" value="1"/>
</dbReference>
<keyword evidence="4" id="KW-1185">Reference proteome</keyword>
<dbReference type="Proteomes" id="UP000237822">
    <property type="component" value="Unassembled WGS sequence"/>
</dbReference>
<keyword evidence="1" id="KW-0812">Transmembrane</keyword>
<reference evidence="3 4" key="1">
    <citation type="submission" date="2018-03" db="EMBL/GenBank/DDBJ databases">
        <title>Genomic Encyclopedia of Archaeal and Bacterial Type Strains, Phase II (KMG-II): from individual species to whole genera.</title>
        <authorList>
            <person name="Goeker M."/>
        </authorList>
    </citation>
    <scope>NUCLEOTIDE SEQUENCE [LARGE SCALE GENOMIC DNA]</scope>
    <source>
        <strain evidence="3 4">ATCC BAA-1496</strain>
    </source>
</reference>
<name>A0A2T0UQD2_9MICO</name>
<evidence type="ECO:0000313" key="4">
    <source>
        <dbReference type="Proteomes" id="UP000237822"/>
    </source>
</evidence>
<dbReference type="EMBL" id="PVTI01000008">
    <property type="protein sequence ID" value="PRY60139.1"/>
    <property type="molecule type" value="Genomic_DNA"/>
</dbReference>
<evidence type="ECO:0000313" key="3">
    <source>
        <dbReference type="EMBL" id="PRY60139.1"/>
    </source>
</evidence>
<accession>A0A2T0UQD2</accession>
<keyword evidence="1" id="KW-0472">Membrane</keyword>
<feature type="transmembrane region" description="Helical" evidence="1">
    <location>
        <begin position="60"/>
        <end position="81"/>
    </location>
</feature>